<dbReference type="GO" id="GO:0005634">
    <property type="term" value="C:nucleus"/>
    <property type="evidence" value="ECO:0007669"/>
    <property type="project" value="TreeGrafter"/>
</dbReference>
<keyword evidence="5" id="KW-1185">Reference proteome</keyword>
<evidence type="ECO:0000256" key="2">
    <source>
        <dbReference type="ARBA" id="ARBA00046328"/>
    </source>
</evidence>
<gene>
    <name evidence="4" type="ORF">IMSHALPRED_003876</name>
</gene>
<dbReference type="SMART" id="SM00513">
    <property type="entry name" value="SAP"/>
    <property type="match status" value="2"/>
</dbReference>
<evidence type="ECO:0000259" key="3">
    <source>
        <dbReference type="PROSITE" id="PS50800"/>
    </source>
</evidence>
<organism evidence="4 5">
    <name type="scientific">Imshaugia aleurites</name>
    <dbReference type="NCBI Taxonomy" id="172621"/>
    <lineage>
        <taxon>Eukaryota</taxon>
        <taxon>Fungi</taxon>
        <taxon>Dikarya</taxon>
        <taxon>Ascomycota</taxon>
        <taxon>Pezizomycotina</taxon>
        <taxon>Lecanoromycetes</taxon>
        <taxon>OSLEUM clade</taxon>
        <taxon>Lecanoromycetidae</taxon>
        <taxon>Lecanorales</taxon>
        <taxon>Lecanorineae</taxon>
        <taxon>Parmeliaceae</taxon>
        <taxon>Imshaugia</taxon>
    </lineage>
</organism>
<dbReference type="Pfam" id="PF02037">
    <property type="entry name" value="SAP"/>
    <property type="match status" value="1"/>
</dbReference>
<protein>
    <recommendedName>
        <fullName evidence="3">SAP domain-containing protein</fullName>
    </recommendedName>
</protein>
<proteinExistence type="inferred from homology"/>
<dbReference type="Proteomes" id="UP000664534">
    <property type="component" value="Unassembled WGS sequence"/>
</dbReference>
<dbReference type="EMBL" id="CAJPDT010000194">
    <property type="protein sequence ID" value="CAF9942549.1"/>
    <property type="molecule type" value="Genomic_DNA"/>
</dbReference>
<dbReference type="PANTHER" id="PTHR46551">
    <property type="entry name" value="SAP DOMAIN-CONTAINING RIBONUCLEOPROTEIN"/>
    <property type="match status" value="1"/>
</dbReference>
<dbReference type="PROSITE" id="PS50800">
    <property type="entry name" value="SAP"/>
    <property type="match status" value="1"/>
</dbReference>
<sequence>MRITKTIQTKYDKLKVDVLRGLLSLRNLPTKGRKAELTWRLFQDDSTNEEMAALRALEQQPTVMNPSPKPDPKQILDPCFPRQNHTSYYKSLDTAQLVYHLHERALSVHGDQEELVERLREYDWDGSDSGYSESYDEEEEDRTASFYDPTIIHLNLYDGKGLHPSIFVGFRIQGWYLDGSDGLRLHFGQASFHITLCGWPWPTSVGLSPIHAAQIKVDKILRNGLRSVQELDEQGLSKKTGMAIEKEPGNLLVVRAVVAERKGPRGNCRVVGLQCEGMSAIGYVYAEARYGVIGQWTMYGDTAVGGSRG</sequence>
<evidence type="ECO:0000256" key="1">
    <source>
        <dbReference type="ARBA" id="ARBA00022553"/>
    </source>
</evidence>
<dbReference type="InterPro" id="IPR052240">
    <property type="entry name" value="SAP_domain_ribonucleoprotein"/>
</dbReference>
<reference evidence="4" key="1">
    <citation type="submission" date="2021-03" db="EMBL/GenBank/DDBJ databases">
        <authorList>
            <person name="Tagirdzhanova G."/>
        </authorList>
    </citation>
    <scope>NUCLEOTIDE SEQUENCE</scope>
</reference>
<dbReference type="Gene3D" id="1.10.720.30">
    <property type="entry name" value="SAP domain"/>
    <property type="match status" value="1"/>
</dbReference>
<evidence type="ECO:0000313" key="5">
    <source>
        <dbReference type="Proteomes" id="UP000664534"/>
    </source>
</evidence>
<dbReference type="AlphaFoldDB" id="A0A8H3J8E3"/>
<dbReference type="InterPro" id="IPR036361">
    <property type="entry name" value="SAP_dom_sf"/>
</dbReference>
<dbReference type="GO" id="GO:0016973">
    <property type="term" value="P:poly(A)+ mRNA export from nucleus"/>
    <property type="evidence" value="ECO:0007669"/>
    <property type="project" value="TreeGrafter"/>
</dbReference>
<dbReference type="InterPro" id="IPR003034">
    <property type="entry name" value="SAP_dom"/>
</dbReference>
<accession>A0A8H3J8E3</accession>
<dbReference type="OrthoDB" id="10390122at2759"/>
<name>A0A8H3J8E3_9LECA</name>
<dbReference type="SUPFAM" id="SSF68906">
    <property type="entry name" value="SAP domain"/>
    <property type="match status" value="1"/>
</dbReference>
<evidence type="ECO:0000313" key="4">
    <source>
        <dbReference type="EMBL" id="CAF9942549.1"/>
    </source>
</evidence>
<feature type="domain" description="SAP" evidence="3">
    <location>
        <begin position="89"/>
        <end position="123"/>
    </location>
</feature>
<comment type="similarity">
    <text evidence="2">Belongs to the SAP domain-containing ribonucleoprotein family.</text>
</comment>
<keyword evidence="1" id="KW-0597">Phosphoprotein</keyword>
<dbReference type="PANTHER" id="PTHR46551:SF1">
    <property type="entry name" value="SAP DOMAIN-CONTAINING RIBONUCLEOPROTEIN"/>
    <property type="match status" value="1"/>
</dbReference>
<comment type="caution">
    <text evidence="4">The sequence shown here is derived from an EMBL/GenBank/DDBJ whole genome shotgun (WGS) entry which is preliminary data.</text>
</comment>